<protein>
    <submittedName>
        <fullName evidence="1">Uncharacterized protein</fullName>
    </submittedName>
</protein>
<evidence type="ECO:0000313" key="2">
    <source>
        <dbReference type="Proteomes" id="UP000076727"/>
    </source>
</evidence>
<reference evidence="1 2" key="1">
    <citation type="journal article" date="2016" name="Mol. Biol. Evol.">
        <title>Comparative Genomics of Early-Diverging Mushroom-Forming Fungi Provides Insights into the Origins of Lignocellulose Decay Capabilities.</title>
        <authorList>
            <person name="Nagy L.G."/>
            <person name="Riley R."/>
            <person name="Tritt A."/>
            <person name="Adam C."/>
            <person name="Daum C."/>
            <person name="Floudas D."/>
            <person name="Sun H."/>
            <person name="Yadav J.S."/>
            <person name="Pangilinan J."/>
            <person name="Larsson K.H."/>
            <person name="Matsuura K."/>
            <person name="Barry K."/>
            <person name="Labutti K."/>
            <person name="Kuo R."/>
            <person name="Ohm R.A."/>
            <person name="Bhattacharya S.S."/>
            <person name="Shirouzu T."/>
            <person name="Yoshinaga Y."/>
            <person name="Martin F.M."/>
            <person name="Grigoriev I.V."/>
            <person name="Hibbett D.S."/>
        </authorList>
    </citation>
    <scope>NUCLEOTIDE SEQUENCE [LARGE SCALE GENOMIC DNA]</scope>
    <source>
        <strain evidence="1 2">L-15889</strain>
    </source>
</reference>
<sequence>MPTFCYYLLSRGPCTGSGCQCPSQNQTDAARFASELARRAEQSASHGVDVGRACFEDRSLGSAVRRASQIGPGALFVAEGSDDGFRSRYHQRPRAYASCEARASISVRDSNLPLQLCLYVQYTEGFISRLGRIHTSHYSGQYKASCRVRSSQAASRGAPGSCACSEGQGQERARSWVWGAHVRPGRVSDPVMDSMCVRA</sequence>
<dbReference type="Proteomes" id="UP000076727">
    <property type="component" value="Unassembled WGS sequence"/>
</dbReference>
<organism evidence="1 2">
    <name type="scientific">Daedalea quercina L-15889</name>
    <dbReference type="NCBI Taxonomy" id="1314783"/>
    <lineage>
        <taxon>Eukaryota</taxon>
        <taxon>Fungi</taxon>
        <taxon>Dikarya</taxon>
        <taxon>Basidiomycota</taxon>
        <taxon>Agaricomycotina</taxon>
        <taxon>Agaricomycetes</taxon>
        <taxon>Polyporales</taxon>
        <taxon>Fomitopsis</taxon>
    </lineage>
</organism>
<name>A0A165SPW0_9APHY</name>
<gene>
    <name evidence="1" type="ORF">DAEQUDRAFT_30299</name>
</gene>
<accession>A0A165SPW0</accession>
<proteinExistence type="predicted"/>
<evidence type="ECO:0000313" key="1">
    <source>
        <dbReference type="EMBL" id="KZT72313.1"/>
    </source>
</evidence>
<dbReference type="EMBL" id="KV429041">
    <property type="protein sequence ID" value="KZT72313.1"/>
    <property type="molecule type" value="Genomic_DNA"/>
</dbReference>
<dbReference type="AlphaFoldDB" id="A0A165SPW0"/>
<keyword evidence="2" id="KW-1185">Reference proteome</keyword>